<evidence type="ECO:0000313" key="3">
    <source>
        <dbReference type="Proteomes" id="UP000546162"/>
    </source>
</evidence>
<dbReference type="RefSeq" id="WP_185042666.1">
    <property type="nucleotide sequence ID" value="NZ_BAABFG010000005.1"/>
</dbReference>
<dbReference type="AlphaFoldDB" id="A0A7W7M9V7"/>
<evidence type="ECO:0000256" key="1">
    <source>
        <dbReference type="SAM" id="Phobius"/>
    </source>
</evidence>
<feature type="transmembrane region" description="Helical" evidence="1">
    <location>
        <begin position="47"/>
        <end position="68"/>
    </location>
</feature>
<keyword evidence="3" id="KW-1185">Reference proteome</keyword>
<reference evidence="2 3" key="1">
    <citation type="submission" date="2020-08" db="EMBL/GenBank/DDBJ databases">
        <title>Sequencing the genomes of 1000 actinobacteria strains.</title>
        <authorList>
            <person name="Klenk H.-P."/>
        </authorList>
    </citation>
    <scope>NUCLEOTIDE SEQUENCE [LARGE SCALE GENOMIC DNA]</scope>
    <source>
        <strain evidence="2 3">DSM 45809</strain>
    </source>
</reference>
<keyword evidence="1" id="KW-0812">Transmembrane</keyword>
<dbReference type="Proteomes" id="UP000546162">
    <property type="component" value="Unassembled WGS sequence"/>
</dbReference>
<sequence length="73" mass="8078">MAKRWQDLSRGQQRVIVGVAAVEAALKVAMLLDLKRRPGDQVRGPKWVWASTALVNTGGLVQGAYFLFGRVLR</sequence>
<evidence type="ECO:0000313" key="2">
    <source>
        <dbReference type="EMBL" id="MBB4742276.1"/>
    </source>
</evidence>
<proteinExistence type="predicted"/>
<organism evidence="2 3">
    <name type="scientific">Actinoplanes octamycinicus</name>
    <dbReference type="NCBI Taxonomy" id="135948"/>
    <lineage>
        <taxon>Bacteria</taxon>
        <taxon>Bacillati</taxon>
        <taxon>Actinomycetota</taxon>
        <taxon>Actinomycetes</taxon>
        <taxon>Micromonosporales</taxon>
        <taxon>Micromonosporaceae</taxon>
        <taxon>Actinoplanes</taxon>
    </lineage>
</organism>
<comment type="caution">
    <text evidence="2">The sequence shown here is derived from an EMBL/GenBank/DDBJ whole genome shotgun (WGS) entry which is preliminary data.</text>
</comment>
<keyword evidence="1" id="KW-0472">Membrane</keyword>
<name>A0A7W7M9V7_9ACTN</name>
<feature type="transmembrane region" description="Helical" evidence="1">
    <location>
        <begin position="12"/>
        <end position="32"/>
    </location>
</feature>
<protein>
    <recommendedName>
        <fullName evidence="4">DUF5652 domain-containing protein</fullName>
    </recommendedName>
</protein>
<accession>A0A7W7M9V7</accession>
<keyword evidence="1" id="KW-1133">Transmembrane helix</keyword>
<gene>
    <name evidence="2" type="ORF">BJY16_005735</name>
</gene>
<dbReference type="EMBL" id="JACHNB010000001">
    <property type="protein sequence ID" value="MBB4742276.1"/>
    <property type="molecule type" value="Genomic_DNA"/>
</dbReference>
<evidence type="ECO:0008006" key="4">
    <source>
        <dbReference type="Google" id="ProtNLM"/>
    </source>
</evidence>